<accession>A0A172TUK4</accession>
<keyword evidence="2" id="KW-1185">Reference proteome</keyword>
<organism evidence="1 2">
    <name type="scientific">Flavisolibacter tropicus</name>
    <dbReference type="NCBI Taxonomy" id="1492898"/>
    <lineage>
        <taxon>Bacteria</taxon>
        <taxon>Pseudomonadati</taxon>
        <taxon>Bacteroidota</taxon>
        <taxon>Chitinophagia</taxon>
        <taxon>Chitinophagales</taxon>
        <taxon>Chitinophagaceae</taxon>
        <taxon>Flavisolibacter</taxon>
    </lineage>
</organism>
<protein>
    <submittedName>
        <fullName evidence="1">Uncharacterized protein</fullName>
    </submittedName>
</protein>
<evidence type="ECO:0000313" key="1">
    <source>
        <dbReference type="EMBL" id="ANE50801.1"/>
    </source>
</evidence>
<dbReference type="Proteomes" id="UP000077177">
    <property type="component" value="Chromosome"/>
</dbReference>
<dbReference type="AlphaFoldDB" id="A0A172TUK4"/>
<sequence length="62" mass="7089">MNRNPFPQNVGPDLDLVSINEALQNVEPDQHDIHIADGGEFLDDALRMKEQPFEEVVMKKNE</sequence>
<dbReference type="RefSeq" id="WP_066404136.1">
    <property type="nucleotide sequence ID" value="NZ_CP011390.1"/>
</dbReference>
<proteinExistence type="predicted"/>
<reference evidence="1 2" key="2">
    <citation type="journal article" date="2016" name="Int. J. Syst. Evol. Microbiol.">
        <title>Flavisolibacter tropicus sp. nov., isolated from tropical soil.</title>
        <authorList>
            <person name="Lee J.J."/>
            <person name="Kang M.S."/>
            <person name="Kim G.S."/>
            <person name="Lee C.S."/>
            <person name="Lim S."/>
            <person name="Lee J."/>
            <person name="Roh S.H."/>
            <person name="Kang H."/>
            <person name="Ha J.M."/>
            <person name="Bae S."/>
            <person name="Jung H.Y."/>
            <person name="Kim M.K."/>
        </authorList>
    </citation>
    <scope>NUCLEOTIDE SEQUENCE [LARGE SCALE GENOMIC DNA]</scope>
    <source>
        <strain evidence="1 2">LCS9</strain>
    </source>
</reference>
<dbReference type="KEGG" id="fla:SY85_10090"/>
<dbReference type="OrthoDB" id="680409at2"/>
<evidence type="ECO:0000313" key="2">
    <source>
        <dbReference type="Proteomes" id="UP000077177"/>
    </source>
</evidence>
<dbReference type="EMBL" id="CP011390">
    <property type="protein sequence ID" value="ANE50801.1"/>
    <property type="molecule type" value="Genomic_DNA"/>
</dbReference>
<reference evidence="2" key="1">
    <citation type="submission" date="2015-01" db="EMBL/GenBank/DDBJ databases">
        <title>Flavisolibacter sp./LCS9/ whole genome sequencing.</title>
        <authorList>
            <person name="Kim M.K."/>
            <person name="Srinivasan S."/>
            <person name="Lee J.-J."/>
        </authorList>
    </citation>
    <scope>NUCLEOTIDE SEQUENCE [LARGE SCALE GENOMIC DNA]</scope>
    <source>
        <strain evidence="2">LCS9</strain>
    </source>
</reference>
<name>A0A172TUK4_9BACT</name>
<gene>
    <name evidence="1" type="ORF">SY85_10090</name>
</gene>